<comment type="caution">
    <text evidence="7">The sequence shown here is derived from an EMBL/GenBank/DDBJ whole genome shotgun (WGS) entry which is preliminary data.</text>
</comment>
<protein>
    <submittedName>
        <fullName evidence="7">Oxalate oxidase GF-2.8</fullName>
    </submittedName>
</protein>
<dbReference type="GO" id="GO:0030145">
    <property type="term" value="F:manganese ion binding"/>
    <property type="evidence" value="ECO:0007669"/>
    <property type="project" value="InterPro"/>
</dbReference>
<evidence type="ECO:0000256" key="2">
    <source>
        <dbReference type="ARBA" id="ARBA00007456"/>
    </source>
</evidence>
<dbReference type="SUPFAM" id="SSF51182">
    <property type="entry name" value="RmlC-like cupins"/>
    <property type="match status" value="1"/>
</dbReference>
<reference evidence="7 8" key="1">
    <citation type="journal article" date="2018" name="Mol. Biol. Evol.">
        <title>Analysis of the draft genome of the red seaweed Gracilariopsis chorda provides insights into genome size evolution in Rhodophyta.</title>
        <authorList>
            <person name="Lee J."/>
            <person name="Yang E.C."/>
            <person name="Graf L."/>
            <person name="Yang J.H."/>
            <person name="Qiu H."/>
            <person name="Zel Zion U."/>
            <person name="Chan C.X."/>
            <person name="Stephens T.G."/>
            <person name="Weber A.P.M."/>
            <person name="Boo G.H."/>
            <person name="Boo S.M."/>
            <person name="Kim K.M."/>
            <person name="Shin Y."/>
            <person name="Jung M."/>
            <person name="Lee S.J."/>
            <person name="Yim H.S."/>
            <person name="Lee J.H."/>
            <person name="Bhattacharya D."/>
            <person name="Yoon H.S."/>
        </authorList>
    </citation>
    <scope>NUCLEOTIDE SEQUENCE [LARGE SCALE GENOMIC DNA]</scope>
    <source>
        <strain evidence="7 8">SKKU-2015</strain>
        <tissue evidence="7">Whole body</tissue>
    </source>
</reference>
<dbReference type="AlphaFoldDB" id="A0A2V3IBQ1"/>
<keyword evidence="8" id="KW-1185">Reference proteome</keyword>
<dbReference type="EMBL" id="NBIV01000776">
    <property type="protein sequence ID" value="PXF39537.1"/>
    <property type="molecule type" value="Genomic_DNA"/>
</dbReference>
<keyword evidence="5" id="KW-0732">Signal</keyword>
<evidence type="ECO:0000256" key="5">
    <source>
        <dbReference type="SAM" id="SignalP"/>
    </source>
</evidence>
<dbReference type="Pfam" id="PF00190">
    <property type="entry name" value="Cupin_1"/>
    <property type="match status" value="1"/>
</dbReference>
<organism evidence="7 8">
    <name type="scientific">Gracilariopsis chorda</name>
    <dbReference type="NCBI Taxonomy" id="448386"/>
    <lineage>
        <taxon>Eukaryota</taxon>
        <taxon>Rhodophyta</taxon>
        <taxon>Florideophyceae</taxon>
        <taxon>Rhodymeniophycidae</taxon>
        <taxon>Gracilariales</taxon>
        <taxon>Gracilariaceae</taxon>
        <taxon>Gracilariopsis</taxon>
    </lineage>
</organism>
<sequence length="177" mass="19376">MTRSSAPHLALLLPVLAFLTFSHARIPSRGSQTAFEVRNAFNDSAFRLPYAEARLSTFPDYSVQSLEAQQFPVLGAVDIQTRLLRFVMQPGSRLATQLHPRGNEVINVVRGAAKISFTFESDPSLATVLRRVTNVVRAREVALIPQGLVHDVECVSKVHPCILLSVANSADPGFVVL</sequence>
<dbReference type="InterPro" id="IPR014710">
    <property type="entry name" value="RmlC-like_jellyroll"/>
</dbReference>
<evidence type="ECO:0000313" key="7">
    <source>
        <dbReference type="EMBL" id="PXF39537.1"/>
    </source>
</evidence>
<dbReference type="GO" id="GO:0005576">
    <property type="term" value="C:extracellular region"/>
    <property type="evidence" value="ECO:0007669"/>
    <property type="project" value="UniProtKB-SubCell"/>
</dbReference>
<evidence type="ECO:0000313" key="8">
    <source>
        <dbReference type="Proteomes" id="UP000247409"/>
    </source>
</evidence>
<dbReference type="InterPro" id="IPR001929">
    <property type="entry name" value="Germin"/>
</dbReference>
<name>A0A2V3IBQ1_9FLOR</name>
<dbReference type="Gene3D" id="2.60.120.10">
    <property type="entry name" value="Jelly Rolls"/>
    <property type="match status" value="1"/>
</dbReference>
<evidence type="ECO:0000259" key="6">
    <source>
        <dbReference type="Pfam" id="PF00190"/>
    </source>
</evidence>
<dbReference type="InterPro" id="IPR006045">
    <property type="entry name" value="Cupin_1"/>
</dbReference>
<keyword evidence="3" id="KW-0964">Secreted</keyword>
<keyword evidence="4" id="KW-0464">Manganese</keyword>
<evidence type="ECO:0000256" key="3">
    <source>
        <dbReference type="ARBA" id="ARBA00022525"/>
    </source>
</evidence>
<feature type="signal peptide" evidence="5">
    <location>
        <begin position="1"/>
        <end position="24"/>
    </location>
</feature>
<feature type="chain" id="PRO_5016086521" evidence="5">
    <location>
        <begin position="25"/>
        <end position="177"/>
    </location>
</feature>
<gene>
    <name evidence="7" type="ORF">BWQ96_10770</name>
</gene>
<comment type="similarity">
    <text evidence="2">Belongs to the germin family.</text>
</comment>
<proteinExistence type="inferred from homology"/>
<evidence type="ECO:0000256" key="4">
    <source>
        <dbReference type="ARBA" id="ARBA00023211"/>
    </source>
</evidence>
<dbReference type="OrthoDB" id="1921208at2759"/>
<accession>A0A2V3IBQ1</accession>
<comment type="subcellular location">
    <subcellularLocation>
        <location evidence="1">Secreted</location>
    </subcellularLocation>
</comment>
<dbReference type="Proteomes" id="UP000247409">
    <property type="component" value="Unassembled WGS sequence"/>
</dbReference>
<feature type="domain" description="Cupin type-1" evidence="6">
    <location>
        <begin position="63"/>
        <end position="172"/>
    </location>
</feature>
<dbReference type="InterPro" id="IPR011051">
    <property type="entry name" value="RmlC_Cupin_sf"/>
</dbReference>
<dbReference type="PRINTS" id="PR00325">
    <property type="entry name" value="GERMIN"/>
</dbReference>
<evidence type="ECO:0000256" key="1">
    <source>
        <dbReference type="ARBA" id="ARBA00004613"/>
    </source>
</evidence>